<evidence type="ECO:0000313" key="3">
    <source>
        <dbReference type="Proteomes" id="UP001500713"/>
    </source>
</evidence>
<dbReference type="InterPro" id="IPR050266">
    <property type="entry name" value="AB_hydrolase_sf"/>
</dbReference>
<keyword evidence="2" id="KW-0378">Hydrolase</keyword>
<dbReference type="EMBL" id="BAAAEM010000002">
    <property type="protein sequence ID" value="GAA0470452.1"/>
    <property type="molecule type" value="Genomic_DNA"/>
</dbReference>
<dbReference type="Pfam" id="PF12697">
    <property type="entry name" value="Abhydrolase_6"/>
    <property type="match status" value="1"/>
</dbReference>
<dbReference type="GO" id="GO:0016787">
    <property type="term" value="F:hydrolase activity"/>
    <property type="evidence" value="ECO:0007669"/>
    <property type="project" value="UniProtKB-KW"/>
</dbReference>
<dbReference type="InterPro" id="IPR000073">
    <property type="entry name" value="AB_hydrolase_1"/>
</dbReference>
<evidence type="ECO:0000313" key="2">
    <source>
        <dbReference type="EMBL" id="GAA0470452.1"/>
    </source>
</evidence>
<comment type="caution">
    <text evidence="2">The sequence shown here is derived from an EMBL/GenBank/DDBJ whole genome shotgun (WGS) entry which is preliminary data.</text>
</comment>
<dbReference type="SUPFAM" id="SSF53474">
    <property type="entry name" value="alpha/beta-Hydrolases"/>
    <property type="match status" value="1"/>
</dbReference>
<name>A0ABN1A8S7_9SPHN</name>
<reference evidence="2 3" key="1">
    <citation type="journal article" date="2019" name="Int. J. Syst. Evol. Microbiol.">
        <title>The Global Catalogue of Microorganisms (GCM) 10K type strain sequencing project: providing services to taxonomists for standard genome sequencing and annotation.</title>
        <authorList>
            <consortium name="The Broad Institute Genomics Platform"/>
            <consortium name="The Broad Institute Genome Sequencing Center for Infectious Disease"/>
            <person name="Wu L."/>
            <person name="Ma J."/>
        </authorList>
    </citation>
    <scope>NUCLEOTIDE SEQUENCE [LARGE SCALE GENOMIC DNA]</scope>
    <source>
        <strain evidence="2 3">JCM 14162</strain>
    </source>
</reference>
<proteinExistence type="predicted"/>
<evidence type="ECO:0000259" key="1">
    <source>
        <dbReference type="Pfam" id="PF12697"/>
    </source>
</evidence>
<feature type="domain" description="AB hydrolase-1" evidence="1">
    <location>
        <begin position="16"/>
        <end position="239"/>
    </location>
</feature>
<dbReference type="PANTHER" id="PTHR43798">
    <property type="entry name" value="MONOACYLGLYCEROL LIPASE"/>
    <property type="match status" value="1"/>
</dbReference>
<keyword evidence="3" id="KW-1185">Reference proteome</keyword>
<sequence>MTLHYISRGNPEGLPVVFLHGGSFTGRMWLDIVDRMPEFYSIIPDLPGHGGSANRPLVSLEQAADDVADLITSLFNDRPIYLVGLSLGGYTSLQLLIRHPERIKRAVVSGVHAGGMPHARLMILATTLSSPLMRLRWFREKMVKMMGLDDYSLVSDKNGRPNANPKTMRAVGRLAAEYDVRERISAITTPTLLLAGAKEHPIILKDLALFQNDMQNCQAMQVPDMGHGWCGEDPELFANTVRAWLNEQVLPDPLESIGR</sequence>
<gene>
    <name evidence="2" type="ORF">GCM10009096_09190</name>
</gene>
<dbReference type="PRINTS" id="PR00111">
    <property type="entry name" value="ABHYDROLASE"/>
</dbReference>
<accession>A0ABN1A8S7</accession>
<dbReference type="Proteomes" id="UP001500713">
    <property type="component" value="Unassembled WGS sequence"/>
</dbReference>
<dbReference type="RefSeq" id="WP_229956519.1">
    <property type="nucleotide sequence ID" value="NZ_BAAAEM010000002.1"/>
</dbReference>
<protein>
    <submittedName>
        <fullName evidence="2">Alpha/beta hydrolase</fullName>
    </submittedName>
</protein>
<dbReference type="Gene3D" id="3.40.50.1820">
    <property type="entry name" value="alpha/beta hydrolase"/>
    <property type="match status" value="1"/>
</dbReference>
<dbReference type="InterPro" id="IPR029058">
    <property type="entry name" value="AB_hydrolase_fold"/>
</dbReference>
<organism evidence="2 3">
    <name type="scientific">Parasphingorhabdus litoris</name>
    <dbReference type="NCBI Taxonomy" id="394733"/>
    <lineage>
        <taxon>Bacteria</taxon>
        <taxon>Pseudomonadati</taxon>
        <taxon>Pseudomonadota</taxon>
        <taxon>Alphaproteobacteria</taxon>
        <taxon>Sphingomonadales</taxon>
        <taxon>Sphingomonadaceae</taxon>
        <taxon>Parasphingorhabdus</taxon>
    </lineage>
</organism>